<keyword evidence="2" id="KW-1185">Reference proteome</keyword>
<evidence type="ECO:0000313" key="2">
    <source>
        <dbReference type="Proteomes" id="UP000293952"/>
    </source>
</evidence>
<dbReference type="Proteomes" id="UP000293952">
    <property type="component" value="Unassembled WGS sequence"/>
</dbReference>
<comment type="caution">
    <text evidence="1">The sequence shown here is derived from an EMBL/GenBank/DDBJ whole genome shotgun (WGS) entry which is preliminary data.</text>
</comment>
<accession>A0A4Q4KI29</accession>
<sequence length="147" mass="17629">MRNSVEDLIREARGNAVEDFKLRFMQKWYDTTPCFHWRELNLSSELKDLVLSENPSIWLFNYNENELDLDDKHWAKNELHKVLVFDWINDGIAPLNENEQSSWLKNNIATAMQMFDIDQEDLILCYSEGKASFSKEWRIHFENRLKV</sequence>
<reference evidence="1 2" key="1">
    <citation type="submission" date="2019-02" db="EMBL/GenBank/DDBJ databases">
        <title>Genome sequence of the sea-ice species Brumimicrobium glaciale.</title>
        <authorList>
            <person name="Bowman J.P."/>
        </authorList>
    </citation>
    <scope>NUCLEOTIDE SEQUENCE [LARGE SCALE GENOMIC DNA]</scope>
    <source>
        <strain evidence="1 2">IC156</strain>
    </source>
</reference>
<dbReference type="RefSeq" id="WP_130094538.1">
    <property type="nucleotide sequence ID" value="NZ_SETE01000006.1"/>
</dbReference>
<name>A0A4Q4KI29_9FLAO</name>
<dbReference type="OrthoDB" id="1467599at2"/>
<dbReference type="EMBL" id="SETE01000006">
    <property type="protein sequence ID" value="RYM32430.1"/>
    <property type="molecule type" value="Genomic_DNA"/>
</dbReference>
<evidence type="ECO:0000313" key="1">
    <source>
        <dbReference type="EMBL" id="RYM32430.1"/>
    </source>
</evidence>
<dbReference type="AlphaFoldDB" id="A0A4Q4KI29"/>
<gene>
    <name evidence="1" type="ORF">ERX46_14225</name>
</gene>
<organism evidence="1 2">
    <name type="scientific">Brumimicrobium glaciale</name>
    <dbReference type="NCBI Taxonomy" id="200475"/>
    <lineage>
        <taxon>Bacteria</taxon>
        <taxon>Pseudomonadati</taxon>
        <taxon>Bacteroidota</taxon>
        <taxon>Flavobacteriia</taxon>
        <taxon>Flavobacteriales</taxon>
        <taxon>Crocinitomicaceae</taxon>
        <taxon>Brumimicrobium</taxon>
    </lineage>
</organism>
<proteinExistence type="predicted"/>
<protein>
    <submittedName>
        <fullName evidence="1">Uncharacterized protein</fullName>
    </submittedName>
</protein>